<proteinExistence type="inferred from homology"/>
<keyword evidence="9" id="KW-0472">Membrane</keyword>
<dbReference type="InterPro" id="IPR014349">
    <property type="entry name" value="Rieske_Fe-S_prot"/>
</dbReference>
<evidence type="ECO:0000256" key="3">
    <source>
        <dbReference type="ARBA" id="ARBA00022692"/>
    </source>
</evidence>
<evidence type="ECO:0000256" key="5">
    <source>
        <dbReference type="ARBA" id="ARBA00022723"/>
    </source>
</evidence>
<evidence type="ECO:0000256" key="4">
    <source>
        <dbReference type="ARBA" id="ARBA00022714"/>
    </source>
</evidence>
<keyword evidence="3" id="KW-0812">Transmembrane</keyword>
<dbReference type="GO" id="GO:0046872">
    <property type="term" value="F:metal ion binding"/>
    <property type="evidence" value="ECO:0007669"/>
    <property type="project" value="UniProtKB-KW"/>
</dbReference>
<organism evidence="14 15">
    <name type="scientific">Dufourea novaeangliae</name>
    <name type="common">Sweat bee</name>
    <dbReference type="NCBI Taxonomy" id="178035"/>
    <lineage>
        <taxon>Eukaryota</taxon>
        <taxon>Metazoa</taxon>
        <taxon>Ecdysozoa</taxon>
        <taxon>Arthropoda</taxon>
        <taxon>Hexapoda</taxon>
        <taxon>Insecta</taxon>
        <taxon>Pterygota</taxon>
        <taxon>Neoptera</taxon>
        <taxon>Endopterygota</taxon>
        <taxon>Hymenoptera</taxon>
        <taxon>Apocrita</taxon>
        <taxon>Aculeata</taxon>
        <taxon>Apoidea</taxon>
        <taxon>Anthophila</taxon>
        <taxon>Halictidae</taxon>
        <taxon>Rophitinae</taxon>
        <taxon>Dufourea</taxon>
    </lineage>
</organism>
<keyword evidence="5" id="KW-0479">Metal-binding</keyword>
<dbReference type="GO" id="GO:0008121">
    <property type="term" value="F:quinol-cytochrome-c reductase activity"/>
    <property type="evidence" value="ECO:0007669"/>
    <property type="project" value="UniProtKB-EC"/>
</dbReference>
<dbReference type="Pfam" id="PF00355">
    <property type="entry name" value="Rieske"/>
    <property type="match status" value="1"/>
</dbReference>
<dbReference type="STRING" id="178035.A0A154PN91"/>
<dbReference type="SUPFAM" id="SSF50022">
    <property type="entry name" value="ISP domain"/>
    <property type="match status" value="1"/>
</dbReference>
<gene>
    <name evidence="14" type="ORF">WN55_04453</name>
</gene>
<keyword evidence="4" id="KW-0001">2Fe-2S</keyword>
<dbReference type="InterPro" id="IPR037008">
    <property type="entry name" value="bc1_Rieske_TM_sf"/>
</dbReference>
<evidence type="ECO:0000256" key="2">
    <source>
        <dbReference type="ARBA" id="ARBA00010651"/>
    </source>
</evidence>
<comment type="subcellular location">
    <subcellularLocation>
        <location evidence="1">Membrane</location>
        <topology evidence="1">Single-pass membrane protein</topology>
    </subcellularLocation>
    <subcellularLocation>
        <location evidence="12">Mitochondrion inner membrane</location>
    </subcellularLocation>
</comment>
<evidence type="ECO:0000256" key="7">
    <source>
        <dbReference type="ARBA" id="ARBA00023004"/>
    </source>
</evidence>
<dbReference type="PANTHER" id="PTHR10134">
    <property type="entry name" value="CYTOCHROME B-C1 COMPLEX SUBUNIT RIESKE, MITOCHONDRIAL"/>
    <property type="match status" value="1"/>
</dbReference>
<evidence type="ECO:0000256" key="6">
    <source>
        <dbReference type="ARBA" id="ARBA00022989"/>
    </source>
</evidence>
<evidence type="ECO:0000256" key="11">
    <source>
        <dbReference type="RuleBase" id="RU004494"/>
    </source>
</evidence>
<accession>A0A154PN91</accession>
<feature type="domain" description="Rieske" evidence="13">
    <location>
        <begin position="132"/>
        <end position="225"/>
    </location>
</feature>
<dbReference type="Pfam" id="PF02921">
    <property type="entry name" value="UCR_TM"/>
    <property type="match status" value="1"/>
</dbReference>
<dbReference type="PROSITE" id="PS51296">
    <property type="entry name" value="RIESKE"/>
    <property type="match status" value="1"/>
</dbReference>
<dbReference type="Gene3D" id="1.20.5.270">
    <property type="entry name" value="Ubiquinol cytochrome reductase, transmembrane domain"/>
    <property type="match status" value="1"/>
</dbReference>
<dbReference type="InterPro" id="IPR004192">
    <property type="entry name" value="Rieske_TM"/>
</dbReference>
<dbReference type="Proteomes" id="UP000076502">
    <property type="component" value="Unassembled WGS sequence"/>
</dbReference>
<evidence type="ECO:0000256" key="1">
    <source>
        <dbReference type="ARBA" id="ARBA00004167"/>
    </source>
</evidence>
<dbReference type="OrthoDB" id="1637982at2759"/>
<dbReference type="GO" id="GO:0005743">
    <property type="term" value="C:mitochondrial inner membrane"/>
    <property type="evidence" value="ECO:0007669"/>
    <property type="project" value="UniProtKB-SubCell"/>
</dbReference>
<dbReference type="PRINTS" id="PR00162">
    <property type="entry name" value="RIESKE"/>
</dbReference>
<comment type="cofactor">
    <cofactor evidence="11">
        <name>[2Fe-2S] cluster</name>
        <dbReference type="ChEBI" id="CHEBI:190135"/>
    </cofactor>
    <text evidence="11">Binds 1 [2Fe-2S] cluster per subunit.</text>
</comment>
<keyword evidence="7" id="KW-0408">Iron</keyword>
<dbReference type="CDD" id="cd03470">
    <property type="entry name" value="Rieske_cytochrome_bc1"/>
    <property type="match status" value="1"/>
</dbReference>
<dbReference type="FunFam" id="2.102.10.10:FF:000001">
    <property type="entry name" value="Cytochrome b-c1 complex subunit Rieske, mitochondrial"/>
    <property type="match status" value="1"/>
</dbReference>
<dbReference type="InterPro" id="IPR017941">
    <property type="entry name" value="Rieske_2Fe-2S"/>
</dbReference>
<comment type="catalytic activity">
    <reaction evidence="11">
        <text>a quinol + 2 Fe(III)-[cytochrome c](out) = a quinone + 2 Fe(II)-[cytochrome c](out) + 2 H(+)(out)</text>
        <dbReference type="Rhea" id="RHEA:11484"/>
        <dbReference type="Rhea" id="RHEA-COMP:10350"/>
        <dbReference type="Rhea" id="RHEA-COMP:14399"/>
        <dbReference type="ChEBI" id="CHEBI:15378"/>
        <dbReference type="ChEBI" id="CHEBI:24646"/>
        <dbReference type="ChEBI" id="CHEBI:29033"/>
        <dbReference type="ChEBI" id="CHEBI:29034"/>
        <dbReference type="ChEBI" id="CHEBI:132124"/>
        <dbReference type="EC" id="7.1.1.8"/>
    </reaction>
</comment>
<evidence type="ECO:0000313" key="14">
    <source>
        <dbReference type="EMBL" id="KZC12934.1"/>
    </source>
</evidence>
<dbReference type="InterPro" id="IPR036922">
    <property type="entry name" value="Rieske_2Fe-2S_sf"/>
</dbReference>
<evidence type="ECO:0000256" key="12">
    <source>
        <dbReference type="RuleBase" id="RU004495"/>
    </source>
</evidence>
<dbReference type="InterPro" id="IPR006317">
    <property type="entry name" value="Ubiquinol_cyt_c_Rdtase_Fe-S-su"/>
</dbReference>
<sequence length="227" mass="25789">MSRVTTSCIDLSFLSTQIFGNWLDACLIRLKNRYAHTDLPRVNFQEYRRKTVRDEDLSTARSIDERRTTTSSSAFVASVATLYGIKSHMLHYVYFLSASRDILADAQIEISLRDITKNVRLYNFYVFPTPSPQVVIDQERLVNHAELRDPERDDDRTKRPEWLIVIGICTHLGCIPIPNAGIIPGGFYCPCHGSHFDGAGRIRKGPAPTNLEIPQYEFLQDDAILVG</sequence>
<dbReference type="SUPFAM" id="SSF81502">
    <property type="entry name" value="ISP transmembrane anchor"/>
    <property type="match status" value="1"/>
</dbReference>
<name>A0A154PN91_DUFNO</name>
<dbReference type="Gene3D" id="2.102.10.10">
    <property type="entry name" value="Rieske [2Fe-2S] iron-sulphur domain"/>
    <property type="match status" value="1"/>
</dbReference>
<keyword evidence="11" id="KW-0249">Electron transport</keyword>
<keyword evidence="10" id="KW-1015">Disulfide bond</keyword>
<comment type="similarity">
    <text evidence="2">Belongs to the Rieske iron-sulfur protein family.</text>
</comment>
<evidence type="ECO:0000313" key="15">
    <source>
        <dbReference type="Proteomes" id="UP000076502"/>
    </source>
</evidence>
<dbReference type="EMBL" id="KQ434977">
    <property type="protein sequence ID" value="KZC12934.1"/>
    <property type="molecule type" value="Genomic_DNA"/>
</dbReference>
<dbReference type="GO" id="GO:0051537">
    <property type="term" value="F:2 iron, 2 sulfur cluster binding"/>
    <property type="evidence" value="ECO:0007669"/>
    <property type="project" value="UniProtKB-KW"/>
</dbReference>
<protein>
    <recommendedName>
        <fullName evidence="11">Cytochrome b-c1 complex subunit Rieske, mitochondrial</fullName>
        <ecNumber evidence="11">7.1.1.8</ecNumber>
    </recommendedName>
</protein>
<evidence type="ECO:0000256" key="9">
    <source>
        <dbReference type="ARBA" id="ARBA00023136"/>
    </source>
</evidence>
<dbReference type="InterPro" id="IPR005805">
    <property type="entry name" value="Rieske_Fe-S_prot_C"/>
</dbReference>
<evidence type="ECO:0000256" key="10">
    <source>
        <dbReference type="ARBA" id="ARBA00023157"/>
    </source>
</evidence>
<dbReference type="NCBIfam" id="TIGR01416">
    <property type="entry name" value="Rieske_proteo"/>
    <property type="match status" value="1"/>
</dbReference>
<keyword evidence="11" id="KW-0813">Transport</keyword>
<dbReference type="AlphaFoldDB" id="A0A154PN91"/>
<keyword evidence="12" id="KW-0496">Mitochondrion</keyword>
<evidence type="ECO:0000259" key="13">
    <source>
        <dbReference type="PROSITE" id="PS51296"/>
    </source>
</evidence>
<dbReference type="EC" id="7.1.1.8" evidence="11"/>
<comment type="miscellaneous">
    <text evidence="11">The Rieske protein is a high potential 2Fe-2S protein.</text>
</comment>
<evidence type="ECO:0000256" key="8">
    <source>
        <dbReference type="ARBA" id="ARBA00023014"/>
    </source>
</evidence>
<keyword evidence="15" id="KW-1185">Reference proteome</keyword>
<keyword evidence="6" id="KW-1133">Transmembrane helix</keyword>
<keyword evidence="8" id="KW-0411">Iron-sulfur</keyword>
<reference evidence="14 15" key="1">
    <citation type="submission" date="2015-07" db="EMBL/GenBank/DDBJ databases">
        <title>The genome of Dufourea novaeangliae.</title>
        <authorList>
            <person name="Pan H."/>
            <person name="Kapheim K."/>
        </authorList>
    </citation>
    <scope>NUCLEOTIDE SEQUENCE [LARGE SCALE GENOMIC DNA]</scope>
    <source>
        <strain evidence="14">0120121106</strain>
        <tissue evidence="14">Whole body</tissue>
    </source>
</reference>
<keyword evidence="12" id="KW-0679">Respiratory chain</keyword>